<dbReference type="EMBL" id="AP012204">
    <property type="protein sequence ID" value="BAK37768.1"/>
    <property type="molecule type" value="Genomic_DNA"/>
</dbReference>
<reference evidence="1 2" key="1">
    <citation type="submission" date="2011-05" db="EMBL/GenBank/DDBJ databases">
        <title>Whole genome sequence of Microlunatus phosphovorus NM-1.</title>
        <authorList>
            <person name="Hosoyama A."/>
            <person name="Sasaki K."/>
            <person name="Harada T."/>
            <person name="Igarashi R."/>
            <person name="Kawakoshi A."/>
            <person name="Sasagawa M."/>
            <person name="Fukada J."/>
            <person name="Nakamura S."/>
            <person name="Katano Y."/>
            <person name="Hanada S."/>
            <person name="Kamagata Y."/>
            <person name="Nakamura N."/>
            <person name="Yamazaki S."/>
            <person name="Fujita N."/>
        </authorList>
    </citation>
    <scope>NUCLEOTIDE SEQUENCE [LARGE SCALE GENOMIC DNA]</scope>
    <source>
        <strain evidence="2">ATCC 700054 / DSM 10555 / JCM 9379 / NBRC 101784 / NCIMB 13414 / VKM Ac-1990 / NM-1</strain>
    </source>
</reference>
<dbReference type="KEGG" id="mph:MLP_47540"/>
<dbReference type="HOGENOM" id="CLU_3009275_0_0_11"/>
<keyword evidence="2" id="KW-1185">Reference proteome</keyword>
<accession>F5XF30</accession>
<gene>
    <name evidence="1" type="ordered locus">MLP_47540</name>
</gene>
<evidence type="ECO:0000313" key="1">
    <source>
        <dbReference type="EMBL" id="BAK37768.1"/>
    </source>
</evidence>
<dbReference type="STRING" id="1032480.MLP_47540"/>
<proteinExistence type="predicted"/>
<dbReference type="AlphaFoldDB" id="F5XF30"/>
<sequence length="56" mass="5812">MSCQAGHVPDDLLMARNPESDSTLPYLVRIPLGVDGIVVKTRETWPGGVGSGASGC</sequence>
<organism evidence="1 2">
    <name type="scientific">Microlunatus phosphovorus (strain ATCC 700054 / DSM 10555 / JCM 9379 / NBRC 101784 / NCIMB 13414 / VKM Ac-1990 / NM-1)</name>
    <dbReference type="NCBI Taxonomy" id="1032480"/>
    <lineage>
        <taxon>Bacteria</taxon>
        <taxon>Bacillati</taxon>
        <taxon>Actinomycetota</taxon>
        <taxon>Actinomycetes</taxon>
        <taxon>Propionibacteriales</taxon>
        <taxon>Propionibacteriaceae</taxon>
        <taxon>Microlunatus</taxon>
    </lineage>
</organism>
<dbReference type="Proteomes" id="UP000007947">
    <property type="component" value="Chromosome"/>
</dbReference>
<dbReference type="eggNOG" id="COG1948">
    <property type="taxonomic scope" value="Bacteria"/>
</dbReference>
<name>F5XF30_MICPN</name>
<evidence type="ECO:0000313" key="2">
    <source>
        <dbReference type="Proteomes" id="UP000007947"/>
    </source>
</evidence>
<protein>
    <submittedName>
        <fullName evidence="1">Uncharacterized protein</fullName>
    </submittedName>
</protein>